<proteinExistence type="predicted"/>
<reference evidence="2" key="1">
    <citation type="submission" date="2020-10" db="EMBL/GenBank/DDBJ databases">
        <authorList>
            <person name="Castelo-Branco R."/>
            <person name="Eusebio N."/>
            <person name="Adriana R."/>
            <person name="Vieira A."/>
            <person name="Brugerolle De Fraissinette N."/>
            <person name="Rezende De Castro R."/>
            <person name="Schneider M.P."/>
            <person name="Vasconcelos V."/>
            <person name="Leao P.N."/>
        </authorList>
    </citation>
    <scope>NUCLEOTIDE SEQUENCE</scope>
    <source>
        <strain evidence="2">LEGE 11480</strain>
    </source>
</reference>
<name>A0A928Z348_9CYAN</name>
<feature type="transmembrane region" description="Helical" evidence="1">
    <location>
        <begin position="6"/>
        <end position="35"/>
    </location>
</feature>
<dbReference type="RefSeq" id="WP_264325099.1">
    <property type="nucleotide sequence ID" value="NZ_JADEXQ010000032.1"/>
</dbReference>
<keyword evidence="1" id="KW-1133">Transmembrane helix</keyword>
<evidence type="ECO:0000256" key="1">
    <source>
        <dbReference type="SAM" id="Phobius"/>
    </source>
</evidence>
<keyword evidence="1" id="KW-0812">Transmembrane</keyword>
<sequence length="90" mass="10255">MNSVAIAVIPVLLLCLQIYFTIGAVFAVLFVIFLIQRVDPSVRGWAIGFRLIILPGVSVFWPLFVWRLIRGQQTPTERNIHRLRAHQNAS</sequence>
<protein>
    <submittedName>
        <fullName evidence="2">Uncharacterized protein</fullName>
    </submittedName>
</protein>
<comment type="caution">
    <text evidence="2">The sequence shown here is derived from an EMBL/GenBank/DDBJ whole genome shotgun (WGS) entry which is preliminary data.</text>
</comment>
<accession>A0A928Z348</accession>
<evidence type="ECO:0000313" key="2">
    <source>
        <dbReference type="EMBL" id="MBE9030274.1"/>
    </source>
</evidence>
<feature type="transmembrane region" description="Helical" evidence="1">
    <location>
        <begin position="47"/>
        <end position="69"/>
    </location>
</feature>
<keyword evidence="3" id="KW-1185">Reference proteome</keyword>
<dbReference type="Proteomes" id="UP000625316">
    <property type="component" value="Unassembled WGS sequence"/>
</dbReference>
<organism evidence="2 3">
    <name type="scientific">Romeriopsis navalis LEGE 11480</name>
    <dbReference type="NCBI Taxonomy" id="2777977"/>
    <lineage>
        <taxon>Bacteria</taxon>
        <taxon>Bacillati</taxon>
        <taxon>Cyanobacteriota</taxon>
        <taxon>Cyanophyceae</taxon>
        <taxon>Leptolyngbyales</taxon>
        <taxon>Leptolyngbyaceae</taxon>
        <taxon>Romeriopsis</taxon>
        <taxon>Romeriopsis navalis</taxon>
    </lineage>
</organism>
<dbReference type="EMBL" id="JADEXQ010000032">
    <property type="protein sequence ID" value="MBE9030274.1"/>
    <property type="molecule type" value="Genomic_DNA"/>
</dbReference>
<gene>
    <name evidence="2" type="ORF">IQ266_11080</name>
</gene>
<evidence type="ECO:0000313" key="3">
    <source>
        <dbReference type="Proteomes" id="UP000625316"/>
    </source>
</evidence>
<keyword evidence="1" id="KW-0472">Membrane</keyword>
<dbReference type="AlphaFoldDB" id="A0A928Z348"/>